<name>A0A016V8G5_9BILA</name>
<dbReference type="EMBL" id="JARK01001352">
    <property type="protein sequence ID" value="EYC23013.1"/>
    <property type="molecule type" value="Genomic_DNA"/>
</dbReference>
<sequence length="157" mass="17725">MSVRERVASRYPHGYSTIVTFGTDYTNGYRSIQLIGCGVSLPFTHCSELSHYTLKAVSQLRERGASIVQPDRPVRVVLFGFWLDELQTVSFTTTDNCTATPLIFEQVDFIIQTDKRVVVATQFPKTVAGEEYRLCIKSRSRHMNTPSEFLQAIIVAV</sequence>
<comment type="caution">
    <text evidence="1">The sequence shown here is derived from an EMBL/GenBank/DDBJ whole genome shotgun (WGS) entry which is preliminary data.</text>
</comment>
<dbReference type="AlphaFoldDB" id="A0A016V8G5"/>
<keyword evidence="2" id="KW-1185">Reference proteome</keyword>
<organism evidence="1 2">
    <name type="scientific">Ancylostoma ceylanicum</name>
    <dbReference type="NCBI Taxonomy" id="53326"/>
    <lineage>
        <taxon>Eukaryota</taxon>
        <taxon>Metazoa</taxon>
        <taxon>Ecdysozoa</taxon>
        <taxon>Nematoda</taxon>
        <taxon>Chromadorea</taxon>
        <taxon>Rhabditida</taxon>
        <taxon>Rhabditina</taxon>
        <taxon>Rhabditomorpha</taxon>
        <taxon>Strongyloidea</taxon>
        <taxon>Ancylostomatidae</taxon>
        <taxon>Ancylostomatinae</taxon>
        <taxon>Ancylostoma</taxon>
    </lineage>
</organism>
<dbReference type="Proteomes" id="UP000024635">
    <property type="component" value="Unassembled WGS sequence"/>
</dbReference>
<proteinExistence type="predicted"/>
<gene>
    <name evidence="1" type="primary">Acey_s0016.g3072</name>
    <name evidence="1" type="ORF">Y032_0016g3072</name>
</gene>
<dbReference type="OrthoDB" id="5353557at2759"/>
<evidence type="ECO:0000313" key="1">
    <source>
        <dbReference type="EMBL" id="EYC23013.1"/>
    </source>
</evidence>
<reference evidence="2" key="1">
    <citation type="journal article" date="2015" name="Nat. Genet.">
        <title>The genome and transcriptome of the zoonotic hookworm Ancylostoma ceylanicum identify infection-specific gene families.</title>
        <authorList>
            <person name="Schwarz E.M."/>
            <person name="Hu Y."/>
            <person name="Antoshechkin I."/>
            <person name="Miller M.M."/>
            <person name="Sternberg P.W."/>
            <person name="Aroian R.V."/>
        </authorList>
    </citation>
    <scope>NUCLEOTIDE SEQUENCE</scope>
    <source>
        <strain evidence="2">HY135</strain>
    </source>
</reference>
<evidence type="ECO:0000313" key="2">
    <source>
        <dbReference type="Proteomes" id="UP000024635"/>
    </source>
</evidence>
<accession>A0A016V8G5</accession>
<protein>
    <submittedName>
        <fullName evidence="1">Uncharacterized protein</fullName>
    </submittedName>
</protein>
<dbReference type="STRING" id="53326.A0A016V8G5"/>